<dbReference type="Proteomes" id="UP000244173">
    <property type="component" value="Chromosome"/>
</dbReference>
<dbReference type="STRING" id="1122240.GCA_000620105_01081"/>
<dbReference type="InterPro" id="IPR029039">
    <property type="entry name" value="Flavoprotein-like_sf"/>
</dbReference>
<dbReference type="PANTHER" id="PTHR30543">
    <property type="entry name" value="CHROMATE REDUCTASE"/>
    <property type="match status" value="1"/>
</dbReference>
<feature type="domain" description="NADPH-dependent FMN reductase-like" evidence="1">
    <location>
        <begin position="5"/>
        <end position="145"/>
    </location>
</feature>
<evidence type="ECO:0000313" key="2">
    <source>
        <dbReference type="EMBL" id="AVY93495.1"/>
    </source>
</evidence>
<organism evidence="2 3">
    <name type="scientific">Microvirgula aerodenitrificans</name>
    <dbReference type="NCBI Taxonomy" id="57480"/>
    <lineage>
        <taxon>Bacteria</taxon>
        <taxon>Pseudomonadati</taxon>
        <taxon>Pseudomonadota</taxon>
        <taxon>Betaproteobacteria</taxon>
        <taxon>Neisseriales</taxon>
        <taxon>Aquaspirillaceae</taxon>
        <taxon>Microvirgula</taxon>
    </lineage>
</organism>
<accession>A0A2S0P843</accession>
<dbReference type="Pfam" id="PF03358">
    <property type="entry name" value="FMN_red"/>
    <property type="match status" value="1"/>
</dbReference>
<protein>
    <submittedName>
        <fullName evidence="2">NADPH-dependent oxidoreductase</fullName>
    </submittedName>
</protein>
<evidence type="ECO:0000313" key="3">
    <source>
        <dbReference type="Proteomes" id="UP000244173"/>
    </source>
</evidence>
<name>A0A2S0P843_9NEIS</name>
<dbReference type="InterPro" id="IPR050712">
    <property type="entry name" value="NAD(P)H-dep_reductase"/>
</dbReference>
<dbReference type="Gene3D" id="3.40.50.360">
    <property type="match status" value="1"/>
</dbReference>
<dbReference type="RefSeq" id="WP_028498470.1">
    <property type="nucleotide sequence ID" value="NZ_CP028519.1"/>
</dbReference>
<sequence>MSHTVAVLVGSLRKESYNRRFALALSRLLPADFRFEFVDIGVLPLYNQDLDSQFPAAAVHFKQQIEAADALLFVTPEYNRSVPGVLKNALDWGSRPWGKSAWGGKPAAVAGTSPGAIGTALAQQHLRNILAYLDVQVLGQPEIFLQYKDGLIDADGHIGNDDTRAYLQGFADRYAAWVRQHSPR</sequence>
<dbReference type="GO" id="GO:0005829">
    <property type="term" value="C:cytosol"/>
    <property type="evidence" value="ECO:0007669"/>
    <property type="project" value="TreeGrafter"/>
</dbReference>
<gene>
    <name evidence="2" type="ORF">DAI18_05125</name>
</gene>
<evidence type="ECO:0000259" key="1">
    <source>
        <dbReference type="Pfam" id="PF03358"/>
    </source>
</evidence>
<dbReference type="KEGG" id="maer:DAI18_05125"/>
<proteinExistence type="predicted"/>
<dbReference type="GO" id="GO:0016491">
    <property type="term" value="F:oxidoreductase activity"/>
    <property type="evidence" value="ECO:0007669"/>
    <property type="project" value="InterPro"/>
</dbReference>
<reference evidence="2 3" key="1">
    <citation type="submission" date="2018-04" db="EMBL/GenBank/DDBJ databases">
        <title>Denitrifier Microvirgula.</title>
        <authorList>
            <person name="Anderson E."/>
            <person name="Jang J."/>
            <person name="Ishii S."/>
        </authorList>
    </citation>
    <scope>NUCLEOTIDE SEQUENCE [LARGE SCALE GENOMIC DNA]</scope>
    <source>
        <strain evidence="2 3">BE2.4</strain>
    </source>
</reference>
<dbReference type="PANTHER" id="PTHR30543:SF21">
    <property type="entry name" value="NAD(P)H-DEPENDENT FMN REDUCTASE LOT6"/>
    <property type="match status" value="1"/>
</dbReference>
<dbReference type="GO" id="GO:0010181">
    <property type="term" value="F:FMN binding"/>
    <property type="evidence" value="ECO:0007669"/>
    <property type="project" value="TreeGrafter"/>
</dbReference>
<keyword evidence="3" id="KW-1185">Reference proteome</keyword>
<dbReference type="OrthoDB" id="9812295at2"/>
<dbReference type="SUPFAM" id="SSF52218">
    <property type="entry name" value="Flavoproteins"/>
    <property type="match status" value="1"/>
</dbReference>
<dbReference type="EMBL" id="CP028519">
    <property type="protein sequence ID" value="AVY93495.1"/>
    <property type="molecule type" value="Genomic_DNA"/>
</dbReference>
<dbReference type="AlphaFoldDB" id="A0A2S0P843"/>
<dbReference type="InterPro" id="IPR005025">
    <property type="entry name" value="FMN_Rdtase-like_dom"/>
</dbReference>